<evidence type="ECO:0000313" key="2">
    <source>
        <dbReference type="Proteomes" id="UP001138802"/>
    </source>
</evidence>
<dbReference type="AlphaFoldDB" id="A0A9X0WN67"/>
<accession>A0A9X0WN67</accession>
<organism evidence="1 2">
    <name type="scientific">Thiocapsa imhoffii</name>
    <dbReference type="NCBI Taxonomy" id="382777"/>
    <lineage>
        <taxon>Bacteria</taxon>
        <taxon>Pseudomonadati</taxon>
        <taxon>Pseudomonadota</taxon>
        <taxon>Gammaproteobacteria</taxon>
        <taxon>Chromatiales</taxon>
        <taxon>Chromatiaceae</taxon>
        <taxon>Thiocapsa</taxon>
    </lineage>
</organism>
<protein>
    <submittedName>
        <fullName evidence="1">Uncharacterized protein</fullName>
    </submittedName>
</protein>
<keyword evidence="2" id="KW-1185">Reference proteome</keyword>
<proteinExistence type="predicted"/>
<name>A0A9X0WN67_9GAMM</name>
<comment type="caution">
    <text evidence="1">The sequence shown here is derived from an EMBL/GenBank/DDBJ whole genome shotgun (WGS) entry which is preliminary data.</text>
</comment>
<dbReference type="EMBL" id="NRSD01000042">
    <property type="protein sequence ID" value="MBK1646852.1"/>
    <property type="molecule type" value="Genomic_DNA"/>
</dbReference>
<gene>
    <name evidence="1" type="ORF">CKO25_19910</name>
</gene>
<reference evidence="1 2" key="1">
    <citation type="journal article" date="2020" name="Microorganisms">
        <title>Osmotic Adaptation and Compatible Solute Biosynthesis of Phototrophic Bacteria as Revealed from Genome Analyses.</title>
        <authorList>
            <person name="Imhoff J.F."/>
            <person name="Rahn T."/>
            <person name="Kunzel S."/>
            <person name="Keller A."/>
            <person name="Neulinger S.C."/>
        </authorList>
    </citation>
    <scope>NUCLEOTIDE SEQUENCE [LARGE SCALE GENOMIC DNA]</scope>
    <source>
        <strain evidence="1 2">DSM 21303</strain>
    </source>
</reference>
<dbReference type="RefSeq" id="WP_200389683.1">
    <property type="nucleotide sequence ID" value="NZ_NRSD01000042.1"/>
</dbReference>
<sequence>MNIPHGRLLRAPICFKAKERQDALQLTPGIGDEILVNHLQPARRRHGLKGVVGLLDPRQRLPALTR</sequence>
<evidence type="ECO:0000313" key="1">
    <source>
        <dbReference type="EMBL" id="MBK1646852.1"/>
    </source>
</evidence>
<dbReference type="Proteomes" id="UP001138802">
    <property type="component" value="Unassembled WGS sequence"/>
</dbReference>